<evidence type="ECO:0000313" key="5">
    <source>
        <dbReference type="Proteomes" id="UP000184339"/>
    </source>
</evidence>
<feature type="domain" description="Peptidase M61 catalytic" evidence="2">
    <location>
        <begin position="293"/>
        <end position="411"/>
    </location>
</feature>
<reference evidence="5" key="1">
    <citation type="submission" date="2016-11" db="EMBL/GenBank/DDBJ databases">
        <authorList>
            <person name="Varghese N."/>
            <person name="Submissions S."/>
        </authorList>
    </citation>
    <scope>NUCLEOTIDE SEQUENCE [LARGE SCALE GENOMIC DNA]</scope>
    <source>
        <strain evidence="5">Sac-22</strain>
    </source>
</reference>
<protein>
    <submittedName>
        <fullName evidence="4">Predicted metalloprotease, contains C-terminal PDZ domain</fullName>
    </submittedName>
</protein>
<evidence type="ECO:0000259" key="3">
    <source>
        <dbReference type="Pfam" id="PF17899"/>
    </source>
</evidence>
<dbReference type="InterPro" id="IPR036034">
    <property type="entry name" value="PDZ_sf"/>
</dbReference>
<dbReference type="OrthoDB" id="9778516at2"/>
<evidence type="ECO:0000313" key="4">
    <source>
        <dbReference type="EMBL" id="SHN31358.1"/>
    </source>
</evidence>
<keyword evidence="5" id="KW-1185">Reference proteome</keyword>
<dbReference type="PIRSF" id="PIRSF016493">
    <property type="entry name" value="Glycyl_aminpptds"/>
    <property type="match status" value="1"/>
</dbReference>
<dbReference type="InterPro" id="IPR007963">
    <property type="entry name" value="Peptidase_M61_catalytic"/>
</dbReference>
<dbReference type="Proteomes" id="UP000184339">
    <property type="component" value="Unassembled WGS sequence"/>
</dbReference>
<evidence type="ECO:0000259" key="2">
    <source>
        <dbReference type="Pfam" id="PF05299"/>
    </source>
</evidence>
<dbReference type="GO" id="GO:0008237">
    <property type="term" value="F:metallopeptidase activity"/>
    <property type="evidence" value="ECO:0007669"/>
    <property type="project" value="UniProtKB-KW"/>
</dbReference>
<keyword evidence="4" id="KW-0645">Protease</keyword>
<keyword evidence="4" id="KW-0482">Metalloprotease</keyword>
<sequence>MRAGWLIALTLLASCASAAPITLQVDLRDAPRKLLHAVETIPVEPGPLRLAYPKWLPAEHDLGPVQQHTGLFITGNGRPIRWRRDPYDVFLYHLDVPTDVHSIEIRSDFIASDPPAEGGGSTSDKIAILSWNAVLLYPYADAGAKVSDIQVQPAVTLPPQWRHASALETARQEADGSITFRPTSLERLVDSPLIAGRYFREIPLAPDVTPAHYLDMVADTPADLDIPAARIEQLSSLVRQSGKLFGYRHYDTFRFLVTLSDHISGRAVDHHQSLDNRRPAKFLTDDTMLTRYANFIPHDLVHSWNGKYRRPAGLSAPNFQSPPDGSELWIVEGLSDYLGTVLAARAGMWDLEQFRGVLADNAAAIEHRQGRTWRDLEDNGRMAMALWANQDRAYDNWRRNGFDFYREGAMVWLDVDVALRNASAGKKSLDDFVALFYGGGANTGPIARPYQMDDVIAALNQVVPLDWASFLRERVLSLQPNPTLSGIQGAGYRLVYRDQPSAWSAFNGKNSFEYSLGLNVNRRGEITDVLFDSAASQAGLVPGAVIATVQGQPYSTAVLQQAIRSAHGAIQLSLQNGTQISVVHDGGERYPALEAIPGMPDRLADIIKAR</sequence>
<name>A0A1M7QJK1_9BURK</name>
<dbReference type="Pfam" id="PF17899">
    <property type="entry name" value="Peptidase_M61_N"/>
    <property type="match status" value="1"/>
</dbReference>
<feature type="domain" description="Peptidase M61 N-terminal" evidence="3">
    <location>
        <begin position="23"/>
        <end position="197"/>
    </location>
</feature>
<dbReference type="AlphaFoldDB" id="A0A1M7QJK1"/>
<dbReference type="InterPro" id="IPR040756">
    <property type="entry name" value="Peptidase_M61_N"/>
</dbReference>
<dbReference type="RefSeq" id="WP_072786431.1">
    <property type="nucleotide sequence ID" value="NZ_FRCX01000007.1"/>
</dbReference>
<dbReference type="Gene3D" id="2.60.40.3650">
    <property type="match status" value="1"/>
</dbReference>
<dbReference type="Gene3D" id="1.10.390.10">
    <property type="entry name" value="Neutral Protease Domain 2"/>
    <property type="match status" value="1"/>
</dbReference>
<dbReference type="EMBL" id="FRCX01000007">
    <property type="protein sequence ID" value="SHN31358.1"/>
    <property type="molecule type" value="Genomic_DNA"/>
</dbReference>
<dbReference type="InterPro" id="IPR024191">
    <property type="entry name" value="Peptidase_M61"/>
</dbReference>
<proteinExistence type="predicted"/>
<gene>
    <name evidence="4" type="ORF">SAMN05192549_107164</name>
</gene>
<dbReference type="InterPro" id="IPR027268">
    <property type="entry name" value="Peptidase_M4/M1_CTD_sf"/>
</dbReference>
<dbReference type="GO" id="GO:0006508">
    <property type="term" value="P:proteolysis"/>
    <property type="evidence" value="ECO:0007669"/>
    <property type="project" value="UniProtKB-KW"/>
</dbReference>
<keyword evidence="1" id="KW-0732">Signal</keyword>
<dbReference type="Gene3D" id="2.30.42.10">
    <property type="match status" value="1"/>
</dbReference>
<dbReference type="PROSITE" id="PS51257">
    <property type="entry name" value="PROKAR_LIPOPROTEIN"/>
    <property type="match status" value="1"/>
</dbReference>
<dbReference type="Pfam" id="PF05299">
    <property type="entry name" value="Peptidase_M61"/>
    <property type="match status" value="1"/>
</dbReference>
<feature type="chain" id="PRO_5012997727" evidence="1">
    <location>
        <begin position="19"/>
        <end position="610"/>
    </location>
</feature>
<dbReference type="STRING" id="551987.SAMN05192549_107164"/>
<dbReference type="SUPFAM" id="SSF50156">
    <property type="entry name" value="PDZ domain-like"/>
    <property type="match status" value="1"/>
</dbReference>
<accession>A0A1M7QJK1</accession>
<feature type="signal peptide" evidence="1">
    <location>
        <begin position="1"/>
        <end position="18"/>
    </location>
</feature>
<organism evidence="4 5">
    <name type="scientific">Duganella sacchari</name>
    <dbReference type="NCBI Taxonomy" id="551987"/>
    <lineage>
        <taxon>Bacteria</taxon>
        <taxon>Pseudomonadati</taxon>
        <taxon>Pseudomonadota</taxon>
        <taxon>Betaproteobacteria</taxon>
        <taxon>Burkholderiales</taxon>
        <taxon>Oxalobacteraceae</taxon>
        <taxon>Telluria group</taxon>
        <taxon>Duganella</taxon>
    </lineage>
</organism>
<evidence type="ECO:0000256" key="1">
    <source>
        <dbReference type="SAM" id="SignalP"/>
    </source>
</evidence>
<keyword evidence="4" id="KW-0378">Hydrolase</keyword>